<name>A0A8E2J4A1_9APHY</name>
<accession>A0A8E2J4A1</accession>
<dbReference type="Proteomes" id="UP000250043">
    <property type="component" value="Unassembled WGS sequence"/>
</dbReference>
<gene>
    <name evidence="11" type="ORF">OBBRIDRAFT_770081</name>
</gene>
<dbReference type="EMBL" id="KV722345">
    <property type="protein sequence ID" value="OCH94325.1"/>
    <property type="molecule type" value="Genomic_DNA"/>
</dbReference>
<evidence type="ECO:0000256" key="8">
    <source>
        <dbReference type="ARBA" id="ARBA00048679"/>
    </source>
</evidence>
<evidence type="ECO:0000313" key="11">
    <source>
        <dbReference type="EMBL" id="OCH94325.1"/>
    </source>
</evidence>
<feature type="region of interest" description="Disordered" evidence="9">
    <location>
        <begin position="109"/>
        <end position="133"/>
    </location>
</feature>
<comment type="catalytic activity">
    <reaction evidence="7">
        <text>L-threonyl-[protein] + ATP = O-phospho-L-threonyl-[protein] + ADP + H(+)</text>
        <dbReference type="Rhea" id="RHEA:46608"/>
        <dbReference type="Rhea" id="RHEA-COMP:11060"/>
        <dbReference type="Rhea" id="RHEA-COMP:11605"/>
        <dbReference type="ChEBI" id="CHEBI:15378"/>
        <dbReference type="ChEBI" id="CHEBI:30013"/>
        <dbReference type="ChEBI" id="CHEBI:30616"/>
        <dbReference type="ChEBI" id="CHEBI:61977"/>
        <dbReference type="ChEBI" id="CHEBI:456216"/>
        <dbReference type="EC" id="2.7.11.1"/>
    </reaction>
</comment>
<evidence type="ECO:0000256" key="2">
    <source>
        <dbReference type="ARBA" id="ARBA00022527"/>
    </source>
</evidence>
<keyword evidence="2" id="KW-0723">Serine/threonine-protein kinase</keyword>
<dbReference type="PANTHER" id="PTHR24419:SF18">
    <property type="entry name" value="SERINE_THREONINE-PROTEIN KINASE HASPIN"/>
    <property type="match status" value="1"/>
</dbReference>
<dbReference type="Gene3D" id="3.30.200.20">
    <property type="entry name" value="Phosphorylase Kinase, domain 1"/>
    <property type="match status" value="1"/>
</dbReference>
<dbReference type="SMART" id="SM01331">
    <property type="entry name" value="DUF3635"/>
    <property type="match status" value="1"/>
</dbReference>
<feature type="region of interest" description="Disordered" evidence="9">
    <location>
        <begin position="159"/>
        <end position="202"/>
    </location>
</feature>
<dbReference type="EC" id="2.7.11.1" evidence="1"/>
<dbReference type="Pfam" id="PF12330">
    <property type="entry name" value="Haspin_kinase"/>
    <property type="match status" value="1"/>
</dbReference>
<evidence type="ECO:0000256" key="9">
    <source>
        <dbReference type="SAM" id="MobiDB-lite"/>
    </source>
</evidence>
<feature type="region of interest" description="Disordered" evidence="9">
    <location>
        <begin position="768"/>
        <end position="795"/>
    </location>
</feature>
<feature type="compositionally biased region" description="Pro residues" evidence="9">
    <location>
        <begin position="370"/>
        <end position="379"/>
    </location>
</feature>
<dbReference type="OrthoDB" id="5327538at2759"/>
<feature type="compositionally biased region" description="Low complexity" evidence="9">
    <location>
        <begin position="180"/>
        <end position="191"/>
    </location>
</feature>
<evidence type="ECO:0000256" key="7">
    <source>
        <dbReference type="ARBA" id="ARBA00047899"/>
    </source>
</evidence>
<dbReference type="GO" id="GO:0005634">
    <property type="term" value="C:nucleus"/>
    <property type="evidence" value="ECO:0007669"/>
    <property type="project" value="TreeGrafter"/>
</dbReference>
<feature type="compositionally biased region" description="Pro residues" evidence="9">
    <location>
        <begin position="279"/>
        <end position="294"/>
    </location>
</feature>
<dbReference type="GO" id="GO:0035556">
    <property type="term" value="P:intracellular signal transduction"/>
    <property type="evidence" value="ECO:0007669"/>
    <property type="project" value="TreeGrafter"/>
</dbReference>
<feature type="region of interest" description="Disordered" evidence="9">
    <location>
        <begin position="1"/>
        <end position="50"/>
    </location>
</feature>
<evidence type="ECO:0000313" key="12">
    <source>
        <dbReference type="Proteomes" id="UP000250043"/>
    </source>
</evidence>
<keyword evidence="6" id="KW-0067">ATP-binding</keyword>
<dbReference type="Gene3D" id="1.10.510.10">
    <property type="entry name" value="Transferase(Phosphotransferase) domain 1"/>
    <property type="match status" value="1"/>
</dbReference>
<sequence length="816" mass="89404">MLGSAPRSVKFTYGRRAQRFANASENRHSSKSRAPSPEQPLEEPPSSPEVVLVRKVSVQKLKTVAHSSGRSPGIKTKSSRIPVKTKTFVKIKPLTKTADGKAKKLGRAPLGCIPTNAPGSPAVPPKVRKKKPTIGQCTPLKPTLPFVDVDIIVLDDQGRRLSHERRVSRSGVQTNPINMRPGGAASKAAGKGPRKSRASIVADTDEEIQEVLVLKAPKGRSRKRPIVVSSDESESEEEFNTKIPAPDLVQSEKSPASYPLESRSTPEPRRRNVILSPSLSPPPSPSRPASPLPPVLTKAKLGKYGNKSISPSDSAIITEAGPSQEPALPTRQHTTLPIPAIPSLQSLPSWSIPRQLTPIRSRQGRSGLFPAPPTPPSPTTPTDLDLSVDFSGLDLSPSTRAAVERLDLQESLQPAYLQPLLAECSQITPHEFSAFIEMFPLDPIVHALRESVGSVGFQKIGEASYSEVFGIGDVVLKIIPLRDEERHAPREDDPESPALSDAQDVLKEMIVTRAMGEMCEGFVKLLRTYVVRGKYPSLLLDLWDEYNDRKGSESIRPDTFTVSQCYAIIVLPNGGPDLEAYTFESASKTGWRKACSLFWQVTRTLANAEDLVSFEHRDLHWGQILVKNVPVSAQQMRRAGGRKLPMDDVAHGIEATVIDLGLARMNSGDGSGVHWTPLDDEIFEGEGDYQFDVYRMMRAHNKGSWQEYKPLTNVMWLHYLALKLFGAKRLRPPAASKKSAAAPSSIFYTEDECYRCLAEVENLLGSGVATFKPPPKPKKGRRKTQALQEPSVAIPEGPKSATDVLRIAIDRGWILP</sequence>
<dbReference type="PANTHER" id="PTHR24419">
    <property type="entry name" value="INTERLEUKIN-1 RECEPTOR-ASSOCIATED KINASE"/>
    <property type="match status" value="1"/>
</dbReference>
<dbReference type="GO" id="GO:0005737">
    <property type="term" value="C:cytoplasm"/>
    <property type="evidence" value="ECO:0007669"/>
    <property type="project" value="TreeGrafter"/>
</dbReference>
<evidence type="ECO:0000256" key="3">
    <source>
        <dbReference type="ARBA" id="ARBA00022679"/>
    </source>
</evidence>
<organism evidence="11 12">
    <name type="scientific">Obba rivulosa</name>
    <dbReference type="NCBI Taxonomy" id="1052685"/>
    <lineage>
        <taxon>Eukaryota</taxon>
        <taxon>Fungi</taxon>
        <taxon>Dikarya</taxon>
        <taxon>Basidiomycota</taxon>
        <taxon>Agaricomycotina</taxon>
        <taxon>Agaricomycetes</taxon>
        <taxon>Polyporales</taxon>
        <taxon>Gelatoporiaceae</taxon>
        <taxon>Obba</taxon>
    </lineage>
</organism>
<proteinExistence type="predicted"/>
<dbReference type="AlphaFoldDB" id="A0A8E2J4A1"/>
<protein>
    <recommendedName>
        <fullName evidence="1">non-specific serine/threonine protein kinase</fullName>
        <ecNumber evidence="1">2.7.11.1</ecNumber>
    </recommendedName>
</protein>
<evidence type="ECO:0000256" key="5">
    <source>
        <dbReference type="ARBA" id="ARBA00022777"/>
    </source>
</evidence>
<keyword evidence="5" id="KW-0418">Kinase</keyword>
<feature type="compositionally biased region" description="Basic residues" evidence="9">
    <location>
        <begin position="775"/>
        <end position="784"/>
    </location>
</feature>
<dbReference type="GO" id="GO:0072354">
    <property type="term" value="F:histone H3T3 kinase activity"/>
    <property type="evidence" value="ECO:0007669"/>
    <property type="project" value="TreeGrafter"/>
</dbReference>
<dbReference type="GO" id="GO:0000278">
    <property type="term" value="P:mitotic cell cycle"/>
    <property type="evidence" value="ECO:0007669"/>
    <property type="project" value="TreeGrafter"/>
</dbReference>
<keyword evidence="4" id="KW-0547">Nucleotide-binding</keyword>
<comment type="catalytic activity">
    <reaction evidence="8">
        <text>L-seryl-[protein] + ATP = O-phospho-L-seryl-[protein] + ADP + H(+)</text>
        <dbReference type="Rhea" id="RHEA:17989"/>
        <dbReference type="Rhea" id="RHEA-COMP:9863"/>
        <dbReference type="Rhea" id="RHEA-COMP:11604"/>
        <dbReference type="ChEBI" id="CHEBI:15378"/>
        <dbReference type="ChEBI" id="CHEBI:29999"/>
        <dbReference type="ChEBI" id="CHEBI:30616"/>
        <dbReference type="ChEBI" id="CHEBI:83421"/>
        <dbReference type="ChEBI" id="CHEBI:456216"/>
        <dbReference type="EC" id="2.7.11.1"/>
    </reaction>
</comment>
<evidence type="ECO:0000256" key="6">
    <source>
        <dbReference type="ARBA" id="ARBA00022840"/>
    </source>
</evidence>
<reference evidence="11 12" key="1">
    <citation type="submission" date="2016-07" db="EMBL/GenBank/DDBJ databases">
        <title>Draft genome of the white-rot fungus Obba rivulosa 3A-2.</title>
        <authorList>
            <consortium name="DOE Joint Genome Institute"/>
            <person name="Miettinen O."/>
            <person name="Riley R."/>
            <person name="Acob R."/>
            <person name="Barry K."/>
            <person name="Cullen D."/>
            <person name="De Vries R."/>
            <person name="Hainaut M."/>
            <person name="Hatakka A."/>
            <person name="Henrissat B."/>
            <person name="Hilden K."/>
            <person name="Kuo R."/>
            <person name="Labutti K."/>
            <person name="Lipzen A."/>
            <person name="Makela M.R."/>
            <person name="Sandor L."/>
            <person name="Spatafora J.W."/>
            <person name="Grigoriev I.V."/>
            <person name="Hibbett D.S."/>
        </authorList>
    </citation>
    <scope>NUCLEOTIDE SEQUENCE [LARGE SCALE GENOMIC DNA]</scope>
    <source>
        <strain evidence="11 12">3A-2</strain>
    </source>
</reference>
<feature type="domain" description="Serine/threonine-protein kinase haspin C-terminal" evidence="10">
    <location>
        <begin position="680"/>
        <end position="758"/>
    </location>
</feature>
<evidence type="ECO:0000259" key="10">
    <source>
        <dbReference type="SMART" id="SM01331"/>
    </source>
</evidence>
<feature type="region of interest" description="Disordered" evidence="9">
    <location>
        <begin position="362"/>
        <end position="382"/>
    </location>
</feature>
<evidence type="ECO:0000256" key="4">
    <source>
        <dbReference type="ARBA" id="ARBA00022741"/>
    </source>
</evidence>
<keyword evidence="3" id="KW-0808">Transferase</keyword>
<dbReference type="GO" id="GO:0005524">
    <property type="term" value="F:ATP binding"/>
    <property type="evidence" value="ECO:0007669"/>
    <property type="project" value="UniProtKB-KW"/>
</dbReference>
<feature type="region of interest" description="Disordered" evidence="9">
    <location>
        <begin position="219"/>
        <end position="330"/>
    </location>
</feature>
<evidence type="ECO:0000256" key="1">
    <source>
        <dbReference type="ARBA" id="ARBA00012513"/>
    </source>
</evidence>
<keyword evidence="12" id="KW-1185">Reference proteome</keyword>
<dbReference type="InterPro" id="IPR024604">
    <property type="entry name" value="GSG2_C"/>
</dbReference>